<keyword evidence="4" id="KW-1185">Reference proteome</keyword>
<protein>
    <submittedName>
        <fullName evidence="3">Uncharacterized protein</fullName>
    </submittedName>
</protein>
<evidence type="ECO:0000256" key="1">
    <source>
        <dbReference type="SAM" id="Coils"/>
    </source>
</evidence>
<evidence type="ECO:0000313" key="4">
    <source>
        <dbReference type="Proteomes" id="UP001202961"/>
    </source>
</evidence>
<evidence type="ECO:0000256" key="2">
    <source>
        <dbReference type="SAM" id="Phobius"/>
    </source>
</evidence>
<feature type="transmembrane region" description="Helical" evidence="2">
    <location>
        <begin position="12"/>
        <end position="30"/>
    </location>
</feature>
<keyword evidence="2" id="KW-0472">Membrane</keyword>
<feature type="coiled-coil region" evidence="1">
    <location>
        <begin position="52"/>
        <end position="105"/>
    </location>
</feature>
<sequence length="212" mass="23494">MSPTITTFLFEAANFLILAGMLGWLFFNPVRDAIAEYRKKFETDNRVAAESLAAAEEMKRQIELERTNLQSELNEQRQRDREDAKQQIQQLLADARAAADREREQSHRLAMRMSETQADRIAEVAAISAAESVGRFLEEIGSVELQSAFVNAACQQLASLPQGKLSPVKVESSQTLSSEQIESLKTALGSAGEDADFRTDESLRVGLRVSTA</sequence>
<accession>A0ABT0U7M1</accession>
<dbReference type="RefSeq" id="WP_250930183.1">
    <property type="nucleotide sequence ID" value="NZ_JAMQBK010000047.1"/>
</dbReference>
<keyword evidence="2" id="KW-1133">Transmembrane helix</keyword>
<keyword evidence="2" id="KW-0812">Transmembrane</keyword>
<keyword evidence="1" id="KW-0175">Coiled coil</keyword>
<proteinExistence type="predicted"/>
<evidence type="ECO:0000313" key="3">
    <source>
        <dbReference type="EMBL" id="MCM2372550.1"/>
    </source>
</evidence>
<name>A0ABT0U7M1_9BACT</name>
<gene>
    <name evidence="3" type="ORF">NB063_18220</name>
</gene>
<comment type="caution">
    <text evidence="3">The sequence shown here is derived from an EMBL/GenBank/DDBJ whole genome shotgun (WGS) entry which is preliminary data.</text>
</comment>
<organism evidence="3 4">
    <name type="scientific">Aporhodopirellula aestuarii</name>
    <dbReference type="NCBI Taxonomy" id="2950107"/>
    <lineage>
        <taxon>Bacteria</taxon>
        <taxon>Pseudomonadati</taxon>
        <taxon>Planctomycetota</taxon>
        <taxon>Planctomycetia</taxon>
        <taxon>Pirellulales</taxon>
        <taxon>Pirellulaceae</taxon>
        <taxon>Aporhodopirellula</taxon>
    </lineage>
</organism>
<dbReference type="EMBL" id="JAMQBK010000047">
    <property type="protein sequence ID" value="MCM2372550.1"/>
    <property type="molecule type" value="Genomic_DNA"/>
</dbReference>
<reference evidence="3 4" key="1">
    <citation type="journal article" date="2022" name="Syst. Appl. Microbiol.">
        <title>Rhodopirellula aestuarii sp. nov., a novel member of the genus Rhodopirellula isolated from brackish sediments collected in the Tagus River estuary, Portugal.</title>
        <authorList>
            <person name="Vitorino I.R."/>
            <person name="Klimek D."/>
            <person name="Calusinska M."/>
            <person name="Lobo-da-Cunha A."/>
            <person name="Vasconcelos V."/>
            <person name="Lage O.M."/>
        </authorList>
    </citation>
    <scope>NUCLEOTIDE SEQUENCE [LARGE SCALE GENOMIC DNA]</scope>
    <source>
        <strain evidence="3 4">ICT_H3.1</strain>
    </source>
</reference>
<dbReference type="Proteomes" id="UP001202961">
    <property type="component" value="Unassembled WGS sequence"/>
</dbReference>